<organism evidence="7 8">
    <name type="scientific">Candidatus Microbacterium phytovorans</name>
    <dbReference type="NCBI Taxonomy" id="3121374"/>
    <lineage>
        <taxon>Bacteria</taxon>
        <taxon>Bacillati</taxon>
        <taxon>Actinomycetota</taxon>
        <taxon>Actinomycetes</taxon>
        <taxon>Micrococcales</taxon>
        <taxon>Microbacteriaceae</taxon>
        <taxon>Microbacterium</taxon>
    </lineage>
</organism>
<keyword evidence="1" id="KW-0479">Metal-binding</keyword>
<dbReference type="Gene3D" id="1.20.120.910">
    <property type="entry name" value="DksA, coiled-coil domain"/>
    <property type="match status" value="1"/>
</dbReference>
<dbReference type="Pfam" id="PF01258">
    <property type="entry name" value="zf-dskA_traR"/>
    <property type="match status" value="1"/>
</dbReference>
<dbReference type="PANTHER" id="PTHR33823:SF2">
    <property type="entry name" value="RNA POLYMERASE-BINDING TRANSCRIPTION FACTOR DKSA"/>
    <property type="match status" value="1"/>
</dbReference>
<dbReference type="Proteomes" id="UP001213972">
    <property type="component" value="Chromosome"/>
</dbReference>
<keyword evidence="2" id="KW-0863">Zinc-finger</keyword>
<evidence type="ECO:0000313" key="7">
    <source>
        <dbReference type="EMBL" id="WEK13261.1"/>
    </source>
</evidence>
<dbReference type="SUPFAM" id="SSF57716">
    <property type="entry name" value="Glucocorticoid receptor-like (DNA-binding domain)"/>
    <property type="match status" value="1"/>
</dbReference>
<protein>
    <submittedName>
        <fullName evidence="7">TraR/DksA C4-type zinc finger protein</fullName>
    </submittedName>
</protein>
<dbReference type="PRINTS" id="PR00618">
    <property type="entry name" value="DKSAZNFINGER"/>
</dbReference>
<dbReference type="EMBL" id="CP119321">
    <property type="protein sequence ID" value="WEK13261.1"/>
    <property type="molecule type" value="Genomic_DNA"/>
</dbReference>
<evidence type="ECO:0000256" key="4">
    <source>
        <dbReference type="PROSITE-ProRule" id="PRU00510"/>
    </source>
</evidence>
<dbReference type="InterPro" id="IPR020460">
    <property type="entry name" value="Znf_C4-type_bac"/>
</dbReference>
<feature type="domain" description="Zinc finger DksA/TraR C4-type" evidence="6">
    <location>
        <begin position="78"/>
        <end position="109"/>
    </location>
</feature>
<sequence>MERDVLEARLAEVDALLARLDADAASLRHDRADATADDEHDPEGSTLSGEWQRVEALRRAQESDRAELVAALARWDAGTYGVCVRCGEPIPAGRLEARPMATMCVACAAAAAG</sequence>
<dbReference type="AlphaFoldDB" id="A0AAJ5W254"/>
<dbReference type="GO" id="GO:0008270">
    <property type="term" value="F:zinc ion binding"/>
    <property type="evidence" value="ECO:0007669"/>
    <property type="project" value="UniProtKB-KW"/>
</dbReference>
<evidence type="ECO:0000256" key="3">
    <source>
        <dbReference type="ARBA" id="ARBA00022833"/>
    </source>
</evidence>
<dbReference type="InterPro" id="IPR000962">
    <property type="entry name" value="Znf_DskA_TraR"/>
</dbReference>
<keyword evidence="3" id="KW-0862">Zinc</keyword>
<feature type="region of interest" description="Disordered" evidence="5">
    <location>
        <begin position="31"/>
        <end position="52"/>
    </location>
</feature>
<evidence type="ECO:0000313" key="8">
    <source>
        <dbReference type="Proteomes" id="UP001213972"/>
    </source>
</evidence>
<evidence type="ECO:0000256" key="2">
    <source>
        <dbReference type="ARBA" id="ARBA00022771"/>
    </source>
</evidence>
<accession>A0AAJ5W254</accession>
<feature type="zinc finger region" description="dksA C4-type" evidence="4">
    <location>
        <begin position="83"/>
        <end position="107"/>
    </location>
</feature>
<dbReference type="PROSITE" id="PS51128">
    <property type="entry name" value="ZF_DKSA_2"/>
    <property type="match status" value="1"/>
</dbReference>
<evidence type="ECO:0000256" key="5">
    <source>
        <dbReference type="SAM" id="MobiDB-lite"/>
    </source>
</evidence>
<evidence type="ECO:0000256" key="1">
    <source>
        <dbReference type="ARBA" id="ARBA00022723"/>
    </source>
</evidence>
<evidence type="ECO:0000259" key="6">
    <source>
        <dbReference type="Pfam" id="PF01258"/>
    </source>
</evidence>
<dbReference type="PANTHER" id="PTHR33823">
    <property type="entry name" value="RNA POLYMERASE-BINDING TRANSCRIPTION FACTOR DKSA-RELATED"/>
    <property type="match status" value="1"/>
</dbReference>
<gene>
    <name evidence="7" type="ORF">P0Y48_12485</name>
</gene>
<proteinExistence type="predicted"/>
<name>A0AAJ5W254_9MICO</name>
<reference evidence="7" key="1">
    <citation type="submission" date="2023-03" db="EMBL/GenBank/DDBJ databases">
        <title>Andean soil-derived lignocellulolytic bacterial consortium as a source of novel taxa and putative plastic-active enzymes.</title>
        <authorList>
            <person name="Diaz-Garcia L."/>
            <person name="Chuvochina M."/>
            <person name="Feuerriegel G."/>
            <person name="Bunk B."/>
            <person name="Sproer C."/>
            <person name="Streit W.R."/>
            <person name="Rodriguez L.M."/>
            <person name="Overmann J."/>
            <person name="Jimenez D.J."/>
        </authorList>
    </citation>
    <scope>NUCLEOTIDE SEQUENCE</scope>
    <source>
        <strain evidence="7">MAG 4610</strain>
    </source>
</reference>